<evidence type="ECO:0000256" key="2">
    <source>
        <dbReference type="SAM" id="SignalP"/>
    </source>
</evidence>
<name>A0A239NA01_9NOCA</name>
<accession>A0A239NA01</accession>
<proteinExistence type="predicted"/>
<feature type="chain" id="PRO_5012692560" evidence="2">
    <location>
        <begin position="37"/>
        <end position="319"/>
    </location>
</feature>
<dbReference type="EMBL" id="FZOW01000032">
    <property type="protein sequence ID" value="SNT51303.1"/>
    <property type="molecule type" value="Genomic_DNA"/>
</dbReference>
<feature type="region of interest" description="Disordered" evidence="1">
    <location>
        <begin position="34"/>
        <end position="58"/>
    </location>
</feature>
<dbReference type="Proteomes" id="UP000198327">
    <property type="component" value="Unassembled WGS sequence"/>
</dbReference>
<dbReference type="AlphaFoldDB" id="A0A239NA01"/>
<dbReference type="InterPro" id="IPR029058">
    <property type="entry name" value="AB_hydrolase_fold"/>
</dbReference>
<keyword evidence="2" id="KW-0732">Signal</keyword>
<dbReference type="STRING" id="398843.A3K89_14305"/>
<dbReference type="GO" id="GO:0016042">
    <property type="term" value="P:lipid catabolic process"/>
    <property type="evidence" value="ECO:0007669"/>
    <property type="project" value="InterPro"/>
</dbReference>
<dbReference type="Pfam" id="PF01674">
    <property type="entry name" value="Lipase_2"/>
    <property type="match status" value="1"/>
</dbReference>
<keyword evidence="4" id="KW-1185">Reference proteome</keyword>
<dbReference type="GO" id="GO:0016298">
    <property type="term" value="F:lipase activity"/>
    <property type="evidence" value="ECO:0007669"/>
    <property type="project" value="TreeGrafter"/>
</dbReference>
<dbReference type="RefSeq" id="WP_245866280.1">
    <property type="nucleotide sequence ID" value="NZ_FZOW01000032.1"/>
</dbReference>
<feature type="signal peptide" evidence="2">
    <location>
        <begin position="1"/>
        <end position="36"/>
    </location>
</feature>
<gene>
    <name evidence="3" type="ORF">SAMN05421642_13220</name>
</gene>
<organism evidence="3 4">
    <name type="scientific">Rhodococcoides kyotonense</name>
    <dbReference type="NCBI Taxonomy" id="398843"/>
    <lineage>
        <taxon>Bacteria</taxon>
        <taxon>Bacillati</taxon>
        <taxon>Actinomycetota</taxon>
        <taxon>Actinomycetes</taxon>
        <taxon>Mycobacteriales</taxon>
        <taxon>Nocardiaceae</taxon>
        <taxon>Rhodococcoides</taxon>
    </lineage>
</organism>
<dbReference type="PANTHER" id="PTHR32015:SF1">
    <property type="entry name" value="LIPASE"/>
    <property type="match status" value="1"/>
</dbReference>
<evidence type="ECO:0000313" key="3">
    <source>
        <dbReference type="EMBL" id="SNT51303.1"/>
    </source>
</evidence>
<evidence type="ECO:0000313" key="4">
    <source>
        <dbReference type="Proteomes" id="UP000198327"/>
    </source>
</evidence>
<protein>
    <submittedName>
        <fullName evidence="3">Triacylglycerol esterase/lipase EstA, alpha/beta hydrolase fold</fullName>
    </submittedName>
</protein>
<dbReference type="InterPro" id="IPR002918">
    <property type="entry name" value="Lipase_EstA/Esterase_EstB"/>
</dbReference>
<dbReference type="PANTHER" id="PTHR32015">
    <property type="entry name" value="FASTING INDUCED LIPASE"/>
    <property type="match status" value="1"/>
</dbReference>
<sequence length="319" mass="33513">MSFGGTTRARRTHSLLASLLLLLGVGAVVTAPSAAAAPPPSVDQMGVPPEGSNDWSCTPSEAHPRPVVLVHGTDTDMQESWPTLSPDLAAQGYCVFALNYGAMPVMWDHSRLVWGIDDITKSAVELDEFVDAVLASTGASQVDLIGHSQGGTLARQYLKFNGGADAADPAKAKVHQLITLGATNHGTNFAGLQQLYLVGVSLGLPRDITSQLIFGIAGTQQLIGSPLLKQLNSGSEVMPGVEYTVIATRFDAVVTPPERTFLDDGGTGQVTNEWVQDVCPANTASHMGLTRDPDVAHMISTALDPSYAETNPLVCAEPS</sequence>
<evidence type="ECO:0000256" key="1">
    <source>
        <dbReference type="SAM" id="MobiDB-lite"/>
    </source>
</evidence>
<dbReference type="SUPFAM" id="SSF53474">
    <property type="entry name" value="alpha/beta-Hydrolases"/>
    <property type="match status" value="1"/>
</dbReference>
<dbReference type="Gene3D" id="3.40.50.1820">
    <property type="entry name" value="alpha/beta hydrolase"/>
    <property type="match status" value="1"/>
</dbReference>
<reference evidence="4" key="1">
    <citation type="submission" date="2017-06" db="EMBL/GenBank/DDBJ databases">
        <authorList>
            <person name="Varghese N."/>
            <person name="Submissions S."/>
        </authorList>
    </citation>
    <scope>NUCLEOTIDE SEQUENCE [LARGE SCALE GENOMIC DNA]</scope>
    <source>
        <strain evidence="4">JCM 23211</strain>
    </source>
</reference>
<keyword evidence="3" id="KW-0378">Hydrolase</keyword>